<feature type="signal peptide" evidence="2">
    <location>
        <begin position="1"/>
        <end position="26"/>
    </location>
</feature>
<evidence type="ECO:0000313" key="5">
    <source>
        <dbReference type="Proteomes" id="UP000233551"/>
    </source>
</evidence>
<dbReference type="PROSITE" id="PS50076">
    <property type="entry name" value="DNAJ_2"/>
    <property type="match status" value="1"/>
</dbReference>
<dbReference type="Gene3D" id="1.10.287.110">
    <property type="entry name" value="DnaJ domain"/>
    <property type="match status" value="1"/>
</dbReference>
<dbReference type="EMBL" id="PGOL01000414">
    <property type="protein sequence ID" value="PKI70916.1"/>
    <property type="molecule type" value="Genomic_DNA"/>
</dbReference>
<dbReference type="Proteomes" id="UP000233551">
    <property type="component" value="Unassembled WGS sequence"/>
</dbReference>
<dbReference type="CDD" id="cd06257">
    <property type="entry name" value="DnaJ"/>
    <property type="match status" value="1"/>
</dbReference>
<dbReference type="InterPro" id="IPR036869">
    <property type="entry name" value="J_dom_sf"/>
</dbReference>
<evidence type="ECO:0000256" key="1">
    <source>
        <dbReference type="SAM" id="MobiDB-lite"/>
    </source>
</evidence>
<comment type="caution">
    <text evidence="4">The sequence shown here is derived from an EMBL/GenBank/DDBJ whole genome shotgun (WGS) entry which is preliminary data.</text>
</comment>
<organism evidence="4 5">
    <name type="scientific">Punica granatum</name>
    <name type="common">Pomegranate</name>
    <dbReference type="NCBI Taxonomy" id="22663"/>
    <lineage>
        <taxon>Eukaryota</taxon>
        <taxon>Viridiplantae</taxon>
        <taxon>Streptophyta</taxon>
        <taxon>Embryophyta</taxon>
        <taxon>Tracheophyta</taxon>
        <taxon>Spermatophyta</taxon>
        <taxon>Magnoliopsida</taxon>
        <taxon>eudicotyledons</taxon>
        <taxon>Gunneridae</taxon>
        <taxon>Pentapetalae</taxon>
        <taxon>rosids</taxon>
        <taxon>malvids</taxon>
        <taxon>Myrtales</taxon>
        <taxon>Lythraceae</taxon>
        <taxon>Punica</taxon>
    </lineage>
</organism>
<protein>
    <recommendedName>
        <fullName evidence="3">J domain-containing protein</fullName>
    </recommendedName>
</protein>
<keyword evidence="5" id="KW-1185">Reference proteome</keyword>
<feature type="region of interest" description="Disordered" evidence="1">
    <location>
        <begin position="57"/>
        <end position="76"/>
    </location>
</feature>
<keyword evidence="2" id="KW-0732">Signal</keyword>
<gene>
    <name evidence="4" type="ORF">CRG98_008649</name>
</gene>
<evidence type="ECO:0000256" key="2">
    <source>
        <dbReference type="SAM" id="SignalP"/>
    </source>
</evidence>
<dbReference type="STRING" id="22663.A0A2I0KSV1"/>
<proteinExistence type="predicted"/>
<feature type="chain" id="PRO_5014119498" description="J domain-containing protein" evidence="2">
    <location>
        <begin position="27"/>
        <end position="76"/>
    </location>
</feature>
<accession>A0A2I0KSV1</accession>
<dbReference type="Pfam" id="PF00226">
    <property type="entry name" value="DnaJ"/>
    <property type="match status" value="1"/>
</dbReference>
<name>A0A2I0KSV1_PUNGR</name>
<dbReference type="PRINTS" id="PR00625">
    <property type="entry name" value="JDOMAIN"/>
</dbReference>
<sequence length="76" mass="9075">MPQRYSWKCHEVPNRFLLLLLLTSSAMDHYKVVGLQRNATKEEMKDEFQKLAMRFRPEKHSQASKAVRDDKTFSFK</sequence>
<dbReference type="SUPFAM" id="SSF46565">
    <property type="entry name" value="Chaperone J-domain"/>
    <property type="match status" value="1"/>
</dbReference>
<dbReference type="InterPro" id="IPR001623">
    <property type="entry name" value="DnaJ_domain"/>
</dbReference>
<feature type="domain" description="J" evidence="3">
    <location>
        <begin position="28"/>
        <end position="76"/>
    </location>
</feature>
<evidence type="ECO:0000313" key="4">
    <source>
        <dbReference type="EMBL" id="PKI70916.1"/>
    </source>
</evidence>
<evidence type="ECO:0000259" key="3">
    <source>
        <dbReference type="PROSITE" id="PS50076"/>
    </source>
</evidence>
<reference evidence="4 5" key="1">
    <citation type="submission" date="2017-11" db="EMBL/GenBank/DDBJ databases">
        <title>De-novo sequencing of pomegranate (Punica granatum L.) genome.</title>
        <authorList>
            <person name="Akparov Z."/>
            <person name="Amiraslanov A."/>
            <person name="Hajiyeva S."/>
            <person name="Abbasov M."/>
            <person name="Kaur K."/>
            <person name="Hamwieh A."/>
            <person name="Solovyev V."/>
            <person name="Salamov A."/>
            <person name="Braich B."/>
            <person name="Kosarev P."/>
            <person name="Mahmoud A."/>
            <person name="Hajiyev E."/>
            <person name="Babayeva S."/>
            <person name="Izzatullayeva V."/>
            <person name="Mammadov A."/>
            <person name="Mammadov A."/>
            <person name="Sharifova S."/>
            <person name="Ojaghi J."/>
            <person name="Eynullazada K."/>
            <person name="Bayramov B."/>
            <person name="Abdulazimova A."/>
            <person name="Shahmuradov I."/>
        </authorList>
    </citation>
    <scope>NUCLEOTIDE SEQUENCE [LARGE SCALE GENOMIC DNA]</scope>
    <source>
        <strain evidence="5">cv. AG2017</strain>
        <tissue evidence="4">Leaf</tissue>
    </source>
</reference>
<dbReference type="AlphaFoldDB" id="A0A2I0KSV1"/>